<keyword evidence="4" id="KW-1185">Reference proteome</keyword>
<dbReference type="GO" id="GO:0042393">
    <property type="term" value="F:histone binding"/>
    <property type="evidence" value="ECO:0007669"/>
    <property type="project" value="TreeGrafter"/>
</dbReference>
<gene>
    <name evidence="3" type="ORF">WMY93_025633</name>
</gene>
<evidence type="ECO:0000313" key="4">
    <source>
        <dbReference type="Proteomes" id="UP001460270"/>
    </source>
</evidence>
<dbReference type="GO" id="GO:0006325">
    <property type="term" value="P:chromatin organization"/>
    <property type="evidence" value="ECO:0007669"/>
    <property type="project" value="InterPro"/>
</dbReference>
<dbReference type="Proteomes" id="UP001460270">
    <property type="component" value="Unassembled WGS sequence"/>
</dbReference>
<dbReference type="GO" id="GO:0005634">
    <property type="term" value="C:nucleus"/>
    <property type="evidence" value="ECO:0007669"/>
    <property type="project" value="TreeGrafter"/>
</dbReference>
<feature type="chain" id="PRO_5043463338" evidence="2">
    <location>
        <begin position="31"/>
        <end position="172"/>
    </location>
</feature>
<dbReference type="GO" id="GO:0003677">
    <property type="term" value="F:DNA binding"/>
    <property type="evidence" value="ECO:0007669"/>
    <property type="project" value="InterPro"/>
</dbReference>
<dbReference type="InterPro" id="IPR044198">
    <property type="entry name" value="DEK"/>
</dbReference>
<protein>
    <submittedName>
        <fullName evidence="3">Uncharacterized protein</fullName>
    </submittedName>
</protein>
<feature type="region of interest" description="Disordered" evidence="1">
    <location>
        <begin position="48"/>
        <end position="76"/>
    </location>
</feature>
<dbReference type="AlphaFoldDB" id="A0AAW0N1X3"/>
<feature type="signal peptide" evidence="2">
    <location>
        <begin position="1"/>
        <end position="30"/>
    </location>
</feature>
<proteinExistence type="predicted"/>
<dbReference type="GO" id="GO:2000779">
    <property type="term" value="P:regulation of double-strand break repair"/>
    <property type="evidence" value="ECO:0007669"/>
    <property type="project" value="TreeGrafter"/>
</dbReference>
<name>A0AAW0N1X3_9GOBI</name>
<dbReference type="EMBL" id="JBBPFD010000019">
    <property type="protein sequence ID" value="KAK7886012.1"/>
    <property type="molecule type" value="Genomic_DNA"/>
</dbReference>
<evidence type="ECO:0000256" key="2">
    <source>
        <dbReference type="SAM" id="SignalP"/>
    </source>
</evidence>
<evidence type="ECO:0000313" key="3">
    <source>
        <dbReference type="EMBL" id="KAK7886012.1"/>
    </source>
</evidence>
<dbReference type="PANTHER" id="PTHR13468:SF1">
    <property type="entry name" value="PROTEIN DEK"/>
    <property type="match status" value="1"/>
</dbReference>
<reference evidence="4" key="1">
    <citation type="submission" date="2024-04" db="EMBL/GenBank/DDBJ databases">
        <title>Salinicola lusitanus LLJ914,a marine bacterium isolated from the Okinawa Trough.</title>
        <authorList>
            <person name="Li J."/>
        </authorList>
    </citation>
    <scope>NUCLEOTIDE SEQUENCE [LARGE SCALE GENOMIC DNA]</scope>
</reference>
<organism evidence="3 4">
    <name type="scientific">Mugilogobius chulae</name>
    <name type="common">yellowstripe goby</name>
    <dbReference type="NCBI Taxonomy" id="88201"/>
    <lineage>
        <taxon>Eukaryota</taxon>
        <taxon>Metazoa</taxon>
        <taxon>Chordata</taxon>
        <taxon>Craniata</taxon>
        <taxon>Vertebrata</taxon>
        <taxon>Euteleostomi</taxon>
        <taxon>Actinopterygii</taxon>
        <taxon>Neopterygii</taxon>
        <taxon>Teleostei</taxon>
        <taxon>Neoteleostei</taxon>
        <taxon>Acanthomorphata</taxon>
        <taxon>Gobiaria</taxon>
        <taxon>Gobiiformes</taxon>
        <taxon>Gobioidei</taxon>
        <taxon>Gobiidae</taxon>
        <taxon>Gobionellinae</taxon>
        <taxon>Mugilogobius</taxon>
    </lineage>
</organism>
<keyword evidence="2" id="KW-0732">Signal</keyword>
<evidence type="ECO:0000256" key="1">
    <source>
        <dbReference type="SAM" id="MobiDB-lite"/>
    </source>
</evidence>
<sequence>MCRALKRRLKRAKFVLRFFYFVGLASRLDASSHAANSIEGGNMSDAEAEAMDGPAASGEESEQKAEKPSSSPEKSYLFGAGEIIEGKRATKSVKRLDYQGPKKPVKLSIADGCGEKLGDIPRILHKLNKMKPVDLVPLHSLLFDRRGKVTVHLVMQRYALNATMLQITFLQL</sequence>
<accession>A0AAW0N1X3</accession>
<comment type="caution">
    <text evidence="3">The sequence shown here is derived from an EMBL/GenBank/DDBJ whole genome shotgun (WGS) entry which is preliminary data.</text>
</comment>
<dbReference type="PANTHER" id="PTHR13468">
    <property type="entry name" value="DEK PROTEIN"/>
    <property type="match status" value="1"/>
</dbReference>